<gene>
    <name evidence="3" type="ORF">JR064_07000</name>
</gene>
<keyword evidence="4" id="KW-1185">Reference proteome</keyword>
<dbReference type="EMBL" id="JAFIWB010000005">
    <property type="protein sequence ID" value="MBN6101915.1"/>
    <property type="molecule type" value="Genomic_DNA"/>
</dbReference>
<evidence type="ECO:0000313" key="3">
    <source>
        <dbReference type="EMBL" id="MBN6101915.1"/>
    </source>
</evidence>
<evidence type="ECO:0000256" key="1">
    <source>
        <dbReference type="SAM" id="SignalP"/>
    </source>
</evidence>
<proteinExistence type="predicted"/>
<dbReference type="InterPro" id="IPR025538">
    <property type="entry name" value="DUF4424"/>
</dbReference>
<comment type="caution">
    <text evidence="3">The sequence shown here is derived from an EMBL/GenBank/DDBJ whole genome shotgun (WGS) entry which is preliminary data.</text>
</comment>
<dbReference type="Gene3D" id="2.60.40.3680">
    <property type="match status" value="1"/>
</dbReference>
<reference evidence="3 4" key="1">
    <citation type="submission" date="2021-02" db="EMBL/GenBank/DDBJ databases">
        <title>Taxonomically Unique Crown Gall-Associated Xanthomonas Stains Have Deficiency in Virulence Repertories.</title>
        <authorList>
            <person name="Mafakheri H."/>
            <person name="Taghavi S.M."/>
            <person name="Dimkic I."/>
            <person name="Nemanja K."/>
            <person name="Osdaghi E."/>
        </authorList>
    </citation>
    <scope>NUCLEOTIDE SEQUENCE [LARGE SCALE GENOMIC DNA]</scope>
    <source>
        <strain evidence="3 4">FX4</strain>
    </source>
</reference>
<evidence type="ECO:0000259" key="2">
    <source>
        <dbReference type="Pfam" id="PF14415"/>
    </source>
</evidence>
<dbReference type="Pfam" id="PF14415">
    <property type="entry name" value="DUF4424"/>
    <property type="match status" value="1"/>
</dbReference>
<feature type="signal peptide" evidence="1">
    <location>
        <begin position="1"/>
        <end position="24"/>
    </location>
</feature>
<dbReference type="Proteomes" id="UP000695802">
    <property type="component" value="Unassembled WGS sequence"/>
</dbReference>
<evidence type="ECO:0000313" key="4">
    <source>
        <dbReference type="Proteomes" id="UP000695802"/>
    </source>
</evidence>
<keyword evidence="1" id="KW-0732">Signal</keyword>
<name>A0ABS3AZW9_9XANT</name>
<accession>A0ABS3AZW9</accession>
<feature type="domain" description="DUF4424" evidence="2">
    <location>
        <begin position="24"/>
        <end position="297"/>
    </location>
</feature>
<protein>
    <submittedName>
        <fullName evidence="3">DUF4424 family protein</fullName>
    </submittedName>
</protein>
<sequence>MFPNTLLVRTLFALAPLFAGTAHANDTSFGDANGTIQLIQQPDIRMSKEALFISEDLVRVDYVFTNTSTRDLVVPIAFPMPPMYFGMADHSELTEFKLWVDGKPVRTERKLVAQLENGADVSRQWAASGWSSDDLASYVESGETPKGRKPLPKGWFDPDGQPLFTLSEYFTWQQPFAAGKAVSIRHSYVPSLATGVPQPASELIRDYAKDTCMDAGAQQSARRREGEHGLRWSNLRYILLTGNNWKGPIQDFHLTLKKRAPTDLVSLCFDGELKRTDPLTFEFVQKDFVPKQDLNVLFLR</sequence>
<feature type="chain" id="PRO_5045913248" evidence="1">
    <location>
        <begin position="25"/>
        <end position="300"/>
    </location>
</feature>
<dbReference type="RefSeq" id="WP_206229244.1">
    <property type="nucleotide sequence ID" value="NZ_JAFIWB010000005.1"/>
</dbReference>
<organism evidence="3 4">
    <name type="scientific">Xanthomonas bonasiae</name>
    <dbReference type="NCBI Taxonomy" id="2810351"/>
    <lineage>
        <taxon>Bacteria</taxon>
        <taxon>Pseudomonadati</taxon>
        <taxon>Pseudomonadota</taxon>
        <taxon>Gammaproteobacteria</taxon>
        <taxon>Lysobacterales</taxon>
        <taxon>Lysobacteraceae</taxon>
        <taxon>Xanthomonas</taxon>
    </lineage>
</organism>